<organism evidence="1 2">
    <name type="scientific">Gordonia crocea</name>
    <dbReference type="NCBI Taxonomy" id="589162"/>
    <lineage>
        <taxon>Bacteria</taxon>
        <taxon>Bacillati</taxon>
        <taxon>Actinomycetota</taxon>
        <taxon>Actinomycetes</taxon>
        <taxon>Mycobacteriales</taxon>
        <taxon>Gordoniaceae</taxon>
        <taxon>Gordonia</taxon>
    </lineage>
</organism>
<reference evidence="2" key="1">
    <citation type="submission" date="2019-06" db="EMBL/GenBank/DDBJ databases">
        <title>Gordonia isolated from sludge of a wastewater treatment plant.</title>
        <authorList>
            <person name="Tamura T."/>
            <person name="Aoyama K."/>
            <person name="Kang Y."/>
            <person name="Saito S."/>
            <person name="Akiyama N."/>
            <person name="Yazawa K."/>
            <person name="Gonoi T."/>
            <person name="Mikami Y."/>
        </authorList>
    </citation>
    <scope>NUCLEOTIDE SEQUENCE [LARGE SCALE GENOMIC DNA]</scope>
    <source>
        <strain evidence="2">NBRC 107697</strain>
    </source>
</reference>
<dbReference type="InterPro" id="IPR058248">
    <property type="entry name" value="Lxx211020-like"/>
</dbReference>
<dbReference type="Gene3D" id="2.60.40.1890">
    <property type="entry name" value="PCu(A)C copper chaperone"/>
    <property type="match status" value="1"/>
</dbReference>
<sequence length="171" mass="17460">MAVVASGATARAANKAAAVKPVGATVAMLAAALGCSSLIGCAAAGRPGTDDEGSRIRVDNAWVRSAASGSTSAYADIVNIGARSVTIRTATSPPSPFIQLYETLSRADGVRLNQEVPTGFQIPGHTRIRLAPGGRYLALTRLVTPIRAGSDVRIALVMEDGSAAPFSARAR</sequence>
<dbReference type="PANTHER" id="PTHR36302:SF1">
    <property type="entry name" value="COPPER CHAPERONE PCU(A)C"/>
    <property type="match status" value="1"/>
</dbReference>
<dbReference type="PANTHER" id="PTHR36302">
    <property type="entry name" value="BLR7088 PROTEIN"/>
    <property type="match status" value="1"/>
</dbReference>
<gene>
    <name evidence="1" type="ORF">nbrc107697_26070</name>
</gene>
<dbReference type="Pfam" id="PF04314">
    <property type="entry name" value="PCuAC"/>
    <property type="match status" value="1"/>
</dbReference>
<dbReference type="InterPro" id="IPR036182">
    <property type="entry name" value="PCuAC_sf"/>
</dbReference>
<dbReference type="InterPro" id="IPR007410">
    <property type="entry name" value="LpqE-like"/>
</dbReference>
<evidence type="ECO:0000313" key="1">
    <source>
        <dbReference type="EMBL" id="GED98568.1"/>
    </source>
</evidence>
<keyword evidence="2" id="KW-1185">Reference proteome</keyword>
<dbReference type="Proteomes" id="UP000444980">
    <property type="component" value="Unassembled WGS sequence"/>
</dbReference>
<name>A0A7I9UZG7_9ACTN</name>
<dbReference type="SUPFAM" id="SSF110087">
    <property type="entry name" value="DR1885-like metal-binding protein"/>
    <property type="match status" value="1"/>
</dbReference>
<dbReference type="EMBL" id="BJOU01000002">
    <property type="protein sequence ID" value="GED98568.1"/>
    <property type="molecule type" value="Genomic_DNA"/>
</dbReference>
<protein>
    <submittedName>
        <fullName evidence="1">Uncharacterized protein</fullName>
    </submittedName>
</protein>
<accession>A0A7I9UZG7</accession>
<evidence type="ECO:0000313" key="2">
    <source>
        <dbReference type="Proteomes" id="UP000444980"/>
    </source>
</evidence>
<comment type="caution">
    <text evidence="1">The sequence shown here is derived from an EMBL/GenBank/DDBJ whole genome shotgun (WGS) entry which is preliminary data.</text>
</comment>
<dbReference type="AlphaFoldDB" id="A0A7I9UZG7"/>
<proteinExistence type="predicted"/>